<feature type="transmembrane region" description="Helical" evidence="9">
    <location>
        <begin position="430"/>
        <end position="451"/>
    </location>
</feature>
<keyword evidence="3" id="KW-0677">Repeat</keyword>
<reference evidence="12" key="1">
    <citation type="journal article" date="2010" name="Nat. Biotechnol.">
        <title>Draft genome sequence of the oilseed species Ricinus communis.</title>
        <authorList>
            <person name="Chan A.P."/>
            <person name="Crabtree J."/>
            <person name="Zhao Q."/>
            <person name="Lorenzi H."/>
            <person name="Orvis J."/>
            <person name="Puiu D."/>
            <person name="Melake-Berhan A."/>
            <person name="Jones K.M."/>
            <person name="Redman J."/>
            <person name="Chen G."/>
            <person name="Cahoon E.B."/>
            <person name="Gedil M."/>
            <person name="Stanke M."/>
            <person name="Haas B.J."/>
            <person name="Wortman J.R."/>
            <person name="Fraser-Liggett C.M."/>
            <person name="Ravel J."/>
            <person name="Rabinowicz P.D."/>
        </authorList>
    </citation>
    <scope>NUCLEOTIDE SEQUENCE [LARGE SCALE GENOMIC DNA]</scope>
    <source>
        <strain evidence="12">cv. Hale</strain>
    </source>
</reference>
<evidence type="ECO:0000313" key="11">
    <source>
        <dbReference type="EMBL" id="EEF47394.1"/>
    </source>
</evidence>
<dbReference type="Pfam" id="PF13962">
    <property type="entry name" value="PGG"/>
    <property type="match status" value="1"/>
</dbReference>
<dbReference type="SUPFAM" id="SSF48403">
    <property type="entry name" value="Ankyrin repeat"/>
    <property type="match status" value="1"/>
</dbReference>
<dbReference type="Pfam" id="PF12796">
    <property type="entry name" value="Ank_2"/>
    <property type="match status" value="3"/>
</dbReference>
<dbReference type="PROSITE" id="PS50297">
    <property type="entry name" value="ANK_REP_REGION"/>
    <property type="match status" value="6"/>
</dbReference>
<keyword evidence="5 7" id="KW-0040">ANK repeat</keyword>
<keyword evidence="2 9" id="KW-0812">Transmembrane</keyword>
<dbReference type="Proteomes" id="UP000008311">
    <property type="component" value="Unassembled WGS sequence"/>
</dbReference>
<evidence type="ECO:0000256" key="7">
    <source>
        <dbReference type="PROSITE-ProRule" id="PRU00023"/>
    </source>
</evidence>
<feature type="repeat" description="ANK" evidence="7">
    <location>
        <begin position="279"/>
        <end position="301"/>
    </location>
</feature>
<gene>
    <name evidence="11" type="ORF">RCOM_1078410</name>
</gene>
<dbReference type="SMART" id="SM00248">
    <property type="entry name" value="ANK"/>
    <property type="match status" value="8"/>
</dbReference>
<feature type="repeat" description="ANK" evidence="7">
    <location>
        <begin position="69"/>
        <end position="91"/>
    </location>
</feature>
<dbReference type="EMBL" id="EQ973789">
    <property type="protein sequence ID" value="EEF47394.1"/>
    <property type="molecule type" value="Genomic_DNA"/>
</dbReference>
<dbReference type="InterPro" id="IPR002110">
    <property type="entry name" value="Ankyrin_rpt"/>
</dbReference>
<evidence type="ECO:0000256" key="3">
    <source>
        <dbReference type="ARBA" id="ARBA00022737"/>
    </source>
</evidence>
<dbReference type="GO" id="GO:0005886">
    <property type="term" value="C:plasma membrane"/>
    <property type="evidence" value="ECO:0000318"/>
    <property type="project" value="GO_Central"/>
</dbReference>
<evidence type="ECO:0000256" key="6">
    <source>
        <dbReference type="ARBA" id="ARBA00023136"/>
    </source>
</evidence>
<dbReference type="PANTHER" id="PTHR24186:SF50">
    <property type="entry name" value="ANKYRIN REPEAT-CONTAINING PROTEIN ITN1-LIKE ISOFORM X1"/>
    <property type="match status" value="1"/>
</dbReference>
<dbReference type="InParanoid" id="B9RM71"/>
<dbReference type="Gene3D" id="1.25.40.20">
    <property type="entry name" value="Ankyrin repeat-containing domain"/>
    <property type="match status" value="1"/>
</dbReference>
<evidence type="ECO:0000259" key="10">
    <source>
        <dbReference type="Pfam" id="PF13962"/>
    </source>
</evidence>
<dbReference type="AlphaFoldDB" id="B9RM71"/>
<feature type="repeat" description="ANK" evidence="7">
    <location>
        <begin position="111"/>
        <end position="143"/>
    </location>
</feature>
<dbReference type="STRING" id="3988.B9RM71"/>
<feature type="compositionally biased region" description="Basic and acidic residues" evidence="8">
    <location>
        <begin position="409"/>
        <end position="423"/>
    </location>
</feature>
<feature type="repeat" description="ANK" evidence="7">
    <location>
        <begin position="245"/>
        <end position="267"/>
    </location>
</feature>
<evidence type="ECO:0000256" key="1">
    <source>
        <dbReference type="ARBA" id="ARBA00004141"/>
    </source>
</evidence>
<evidence type="ECO:0000256" key="8">
    <source>
        <dbReference type="SAM" id="MobiDB-lite"/>
    </source>
</evidence>
<feature type="domain" description="PGG" evidence="10">
    <location>
        <begin position="423"/>
        <end position="537"/>
    </location>
</feature>
<protein>
    <submittedName>
        <fullName evidence="11">Ankyrin repeat-containing protein, putative</fullName>
    </submittedName>
</protein>
<keyword evidence="12" id="KW-1185">Reference proteome</keyword>
<keyword evidence="4 9" id="KW-1133">Transmembrane helix</keyword>
<proteinExistence type="predicted"/>
<feature type="repeat" description="ANK" evidence="7">
    <location>
        <begin position="211"/>
        <end position="243"/>
    </location>
</feature>
<feature type="transmembrane region" description="Helical" evidence="9">
    <location>
        <begin position="512"/>
        <end position="532"/>
    </location>
</feature>
<feature type="repeat" description="ANK" evidence="7">
    <location>
        <begin position="315"/>
        <end position="339"/>
    </location>
</feature>
<keyword evidence="6 9" id="KW-0472">Membrane</keyword>
<sequence length="581" mass="64280">MDPSLYQAITSGDLNCFDNLIGKNASKLFQVTADQENTILHVAAKLETLQVAERVIGLCPSLLHKPNYNGDSPLHIAARLGRVRMCRLLINCADLLEVEVEKELLRMQNLDHDTALHDAVRNGHFETVRLLIQQDSQLTRVINKAGESPLFLAVDRRSYEISQHILQAAPAVCSFKGRNSMNVLHAAIIRADFMHEVMRRCPSATFECDIGGWIPLHYAASSGNSEVINLLLHHDISLAHVKDQKGRTAVHISAKAGQADVIQKLIETCPDTFELLDDKGRTVLHYAAKKGRIGLLGILLKTLDLDYLINARDNNGNTPFHLAAFKRHFKILRRLADDGRVDKGAMNNAGLTALDIVESSTLPKHHIKARITRILIKRGSLRSMEQRAIVKNTKQKAIEAKKQGQTQKVENKAQPEESKSQRDVKEKGKYNLVVSTIIASITFSAICNLPGGNYSDSKDNHQIGKAVLSDDKYFKSFIISNSTAFGLAFTSILLHFLASVSAKRRVYVYARLINIAFVSNYISALLILSAYIAGSRAVLPKSLADDTLTQSAVGLLLPEFVVDCTSHFFVFVARHQAPDGS</sequence>
<evidence type="ECO:0000256" key="2">
    <source>
        <dbReference type="ARBA" id="ARBA00022692"/>
    </source>
</evidence>
<dbReference type="PROSITE" id="PS50088">
    <property type="entry name" value="ANK_REPEAT"/>
    <property type="match status" value="6"/>
</dbReference>
<dbReference type="InterPro" id="IPR026961">
    <property type="entry name" value="PGG_dom"/>
</dbReference>
<dbReference type="InterPro" id="IPR036770">
    <property type="entry name" value="Ankyrin_rpt-contain_sf"/>
</dbReference>
<comment type="subcellular location">
    <subcellularLocation>
        <location evidence="1">Membrane</location>
        <topology evidence="1">Multi-pass membrane protein</topology>
    </subcellularLocation>
</comment>
<evidence type="ECO:0000313" key="12">
    <source>
        <dbReference type="Proteomes" id="UP000008311"/>
    </source>
</evidence>
<accession>B9RM71</accession>
<organism evidence="11 12">
    <name type="scientific">Ricinus communis</name>
    <name type="common">Castor bean</name>
    <dbReference type="NCBI Taxonomy" id="3988"/>
    <lineage>
        <taxon>Eukaryota</taxon>
        <taxon>Viridiplantae</taxon>
        <taxon>Streptophyta</taxon>
        <taxon>Embryophyta</taxon>
        <taxon>Tracheophyta</taxon>
        <taxon>Spermatophyta</taxon>
        <taxon>Magnoliopsida</taxon>
        <taxon>eudicotyledons</taxon>
        <taxon>Gunneridae</taxon>
        <taxon>Pentapetalae</taxon>
        <taxon>rosids</taxon>
        <taxon>fabids</taxon>
        <taxon>Malpighiales</taxon>
        <taxon>Euphorbiaceae</taxon>
        <taxon>Acalyphoideae</taxon>
        <taxon>Acalypheae</taxon>
        <taxon>Ricinus</taxon>
    </lineage>
</organism>
<feature type="transmembrane region" description="Helical" evidence="9">
    <location>
        <begin position="477"/>
        <end position="500"/>
    </location>
</feature>
<evidence type="ECO:0000256" key="9">
    <source>
        <dbReference type="SAM" id="Phobius"/>
    </source>
</evidence>
<dbReference type="PANTHER" id="PTHR24186">
    <property type="entry name" value="PROTEIN PHOSPHATASE 1 REGULATORY SUBUNIT"/>
    <property type="match status" value="1"/>
</dbReference>
<dbReference type="Pfam" id="PF00023">
    <property type="entry name" value="Ank"/>
    <property type="match status" value="2"/>
</dbReference>
<evidence type="ECO:0000256" key="4">
    <source>
        <dbReference type="ARBA" id="ARBA00022989"/>
    </source>
</evidence>
<feature type="region of interest" description="Disordered" evidence="8">
    <location>
        <begin position="395"/>
        <end position="423"/>
    </location>
</feature>
<evidence type="ECO:0000256" key="5">
    <source>
        <dbReference type="ARBA" id="ARBA00023043"/>
    </source>
</evidence>
<dbReference type="eggNOG" id="KOG0504">
    <property type="taxonomic scope" value="Eukaryota"/>
</dbReference>
<name>B9RM71_RICCO</name>